<comment type="caution">
    <text evidence="12">The sequence shown here is derived from an EMBL/GenBank/DDBJ whole genome shotgun (WGS) entry which is preliminary data.</text>
</comment>
<accession>A0AAD4SM52</accession>
<dbReference type="FunFam" id="3.30.40.10:FF:000022">
    <property type="entry name" value="E3 ubiquitin-protein ligase RING1-like"/>
    <property type="match status" value="1"/>
</dbReference>
<keyword evidence="10" id="KW-0812">Transmembrane</keyword>
<keyword evidence="10" id="KW-0472">Membrane</keyword>
<dbReference type="AlphaFoldDB" id="A0AAD4SM52"/>
<protein>
    <recommendedName>
        <fullName evidence="2">RING-type E3 ubiquitin transferase</fullName>
        <ecNumber evidence="2">2.3.2.27</ecNumber>
    </recommendedName>
</protein>
<evidence type="ECO:0000256" key="10">
    <source>
        <dbReference type="SAM" id="Phobius"/>
    </source>
</evidence>
<comment type="catalytic activity">
    <reaction evidence="1">
        <text>S-ubiquitinyl-[E2 ubiquitin-conjugating enzyme]-L-cysteine + [acceptor protein]-L-lysine = [E2 ubiquitin-conjugating enzyme]-L-cysteine + N(6)-ubiquitinyl-[acceptor protein]-L-lysine.</text>
        <dbReference type="EC" id="2.3.2.27"/>
    </reaction>
</comment>
<dbReference type="GO" id="GO:0061630">
    <property type="term" value="F:ubiquitin protein ligase activity"/>
    <property type="evidence" value="ECO:0007669"/>
    <property type="project" value="UniProtKB-EC"/>
</dbReference>
<feature type="domain" description="RING-type" evidence="11">
    <location>
        <begin position="424"/>
        <end position="465"/>
    </location>
</feature>
<dbReference type="Gene3D" id="3.30.40.10">
    <property type="entry name" value="Zinc/RING finger domain, C3HC4 (zinc finger)"/>
    <property type="match status" value="1"/>
</dbReference>
<dbReference type="SUPFAM" id="SSF57850">
    <property type="entry name" value="RING/U-box"/>
    <property type="match status" value="1"/>
</dbReference>
<keyword evidence="10" id="KW-1133">Transmembrane helix</keyword>
<dbReference type="EMBL" id="JAJJMB010010045">
    <property type="protein sequence ID" value="KAI3911465.1"/>
    <property type="molecule type" value="Genomic_DNA"/>
</dbReference>
<evidence type="ECO:0000256" key="7">
    <source>
        <dbReference type="ARBA" id="ARBA00022833"/>
    </source>
</evidence>
<evidence type="ECO:0000256" key="2">
    <source>
        <dbReference type="ARBA" id="ARBA00012483"/>
    </source>
</evidence>
<gene>
    <name evidence="12" type="ORF">MKW98_010352</name>
</gene>
<dbReference type="PANTHER" id="PTHR15710">
    <property type="entry name" value="E3 UBIQUITIN-PROTEIN LIGASE PRAJA"/>
    <property type="match status" value="1"/>
</dbReference>
<evidence type="ECO:0000259" key="11">
    <source>
        <dbReference type="PROSITE" id="PS50089"/>
    </source>
</evidence>
<feature type="region of interest" description="Disordered" evidence="9">
    <location>
        <begin position="475"/>
        <end position="522"/>
    </location>
</feature>
<keyword evidence="13" id="KW-1185">Reference proteome</keyword>
<feature type="compositionally biased region" description="Polar residues" evidence="9">
    <location>
        <begin position="587"/>
        <end position="598"/>
    </location>
</feature>
<evidence type="ECO:0000313" key="12">
    <source>
        <dbReference type="EMBL" id="KAI3911465.1"/>
    </source>
</evidence>
<dbReference type="Pfam" id="PF13639">
    <property type="entry name" value="zf-RING_2"/>
    <property type="match status" value="1"/>
</dbReference>
<dbReference type="GO" id="GO:0008270">
    <property type="term" value="F:zinc ion binding"/>
    <property type="evidence" value="ECO:0007669"/>
    <property type="project" value="UniProtKB-KW"/>
</dbReference>
<dbReference type="PROSITE" id="PS50089">
    <property type="entry name" value="ZF_RING_2"/>
    <property type="match status" value="1"/>
</dbReference>
<evidence type="ECO:0000256" key="9">
    <source>
        <dbReference type="SAM" id="MobiDB-lite"/>
    </source>
</evidence>
<keyword evidence="5 8" id="KW-0863">Zinc-finger</keyword>
<keyword evidence="7" id="KW-0862">Zinc</keyword>
<dbReference type="GO" id="GO:0016567">
    <property type="term" value="P:protein ubiquitination"/>
    <property type="evidence" value="ECO:0007669"/>
    <property type="project" value="TreeGrafter"/>
</dbReference>
<evidence type="ECO:0000256" key="3">
    <source>
        <dbReference type="ARBA" id="ARBA00022679"/>
    </source>
</evidence>
<keyword evidence="3" id="KW-0808">Transferase</keyword>
<evidence type="ECO:0000256" key="1">
    <source>
        <dbReference type="ARBA" id="ARBA00000900"/>
    </source>
</evidence>
<dbReference type="SMART" id="SM00184">
    <property type="entry name" value="RING"/>
    <property type="match status" value="1"/>
</dbReference>
<feature type="compositionally biased region" description="Acidic residues" evidence="9">
    <location>
        <begin position="506"/>
        <end position="516"/>
    </location>
</feature>
<organism evidence="12 13">
    <name type="scientific">Papaver atlanticum</name>
    <dbReference type="NCBI Taxonomy" id="357466"/>
    <lineage>
        <taxon>Eukaryota</taxon>
        <taxon>Viridiplantae</taxon>
        <taxon>Streptophyta</taxon>
        <taxon>Embryophyta</taxon>
        <taxon>Tracheophyta</taxon>
        <taxon>Spermatophyta</taxon>
        <taxon>Magnoliopsida</taxon>
        <taxon>Ranunculales</taxon>
        <taxon>Papaveraceae</taxon>
        <taxon>Papaveroideae</taxon>
        <taxon>Papaver</taxon>
    </lineage>
</organism>
<dbReference type="Proteomes" id="UP001202328">
    <property type="component" value="Unassembled WGS sequence"/>
</dbReference>
<keyword evidence="4" id="KW-0479">Metal-binding</keyword>
<reference evidence="12" key="1">
    <citation type="submission" date="2022-04" db="EMBL/GenBank/DDBJ databases">
        <title>A functionally conserved STORR gene fusion in Papaver species that diverged 16.8 million years ago.</title>
        <authorList>
            <person name="Catania T."/>
        </authorList>
    </citation>
    <scope>NUCLEOTIDE SEQUENCE</scope>
    <source>
        <strain evidence="12">S-188037</strain>
    </source>
</reference>
<dbReference type="GO" id="GO:0005737">
    <property type="term" value="C:cytoplasm"/>
    <property type="evidence" value="ECO:0007669"/>
    <property type="project" value="TreeGrafter"/>
</dbReference>
<proteinExistence type="predicted"/>
<keyword evidence="6" id="KW-0833">Ubl conjugation pathway</keyword>
<dbReference type="InterPro" id="IPR013083">
    <property type="entry name" value="Znf_RING/FYVE/PHD"/>
</dbReference>
<dbReference type="PANTHER" id="PTHR15710:SF242">
    <property type="entry name" value="OS06G0633500 PROTEIN"/>
    <property type="match status" value="1"/>
</dbReference>
<evidence type="ECO:0000256" key="5">
    <source>
        <dbReference type="ARBA" id="ARBA00022771"/>
    </source>
</evidence>
<dbReference type="InterPro" id="IPR001841">
    <property type="entry name" value="Znf_RING"/>
</dbReference>
<evidence type="ECO:0000256" key="6">
    <source>
        <dbReference type="ARBA" id="ARBA00022786"/>
    </source>
</evidence>
<feature type="transmembrane region" description="Helical" evidence="10">
    <location>
        <begin position="549"/>
        <end position="569"/>
    </location>
</feature>
<evidence type="ECO:0000313" key="13">
    <source>
        <dbReference type="Proteomes" id="UP001202328"/>
    </source>
</evidence>
<evidence type="ECO:0000256" key="4">
    <source>
        <dbReference type="ARBA" id="ARBA00022723"/>
    </source>
</evidence>
<feature type="compositionally biased region" description="Low complexity" evidence="9">
    <location>
        <begin position="599"/>
        <end position="611"/>
    </location>
</feature>
<name>A0AAD4SM52_9MAGN</name>
<sequence>MTFVKPLNFLHYAPAYWISAFGRCNCFFWTLIAMDEESPSSSHDSSPSVELEQSNGAVGHNVDQPEAHCALCQRVFAPDNDGNSLETINICGDCKVMFLEDLETTIRDSHRRRPFRGGRGRSRSSDSVEDLFSQQFSNLINLVRQNQNSIPVSSTEHETQVVDGDTAARVLQRTSSRTTPNRSRRWWRSLSDNESEGFDNLDSVFGESESNVSFGGYGAFRAESDVISFSAYGGDSDVSVDGRNNFMDRDIFIQADGESDFDSDTDIDPMHAGHSQWNSNDQGEDGEWEETHVEEHTVEAAEVEGWIRGAFSRNPGVNGDDPHEWLRGLQSPESSGSTIRWRVQESRTARVSNIFANLESSETSPYVGNSGDYLDARGFEQLLAQLAETDNNRRGAPPAAQSFVDNLPCVVISEEHEEHDGLVCAVCKDPLPIGSTTNQLPCLHLYHPSCILPWLTSRNSCPLCRYELPTDDKEYEEGKRSIGTRVQAHEIQQDEESSVGSSSDISDNDNREEEVNELTNNGRTEEVHLVNVDCARDDSGSARSSRGRWFFLAAAPIVSLVGIVLVMCFRSPTGEGRGGSPRAGHCNSYQQHEQQGVLSSSSTGNTSSRPSQRSNGNKRWWSLF</sequence>
<evidence type="ECO:0000256" key="8">
    <source>
        <dbReference type="PROSITE-ProRule" id="PRU00175"/>
    </source>
</evidence>
<dbReference type="EC" id="2.3.2.27" evidence="2"/>
<feature type="region of interest" description="Disordered" evidence="9">
    <location>
        <begin position="574"/>
        <end position="624"/>
    </location>
</feature>